<feature type="active site" description="Charge relay system" evidence="5 6">
    <location>
        <position position="421"/>
    </location>
</feature>
<evidence type="ECO:0000313" key="9">
    <source>
        <dbReference type="EMBL" id="RKN31183.1"/>
    </source>
</evidence>
<evidence type="ECO:0000256" key="4">
    <source>
        <dbReference type="ARBA" id="ARBA00022825"/>
    </source>
</evidence>
<organism evidence="9 10">
    <name type="scientific">Micromonospora musae</name>
    <dbReference type="NCBI Taxonomy" id="1894970"/>
    <lineage>
        <taxon>Bacteria</taxon>
        <taxon>Bacillati</taxon>
        <taxon>Actinomycetota</taxon>
        <taxon>Actinomycetes</taxon>
        <taxon>Micromonosporales</taxon>
        <taxon>Micromonosporaceae</taxon>
        <taxon>Micromonospora</taxon>
    </lineage>
</organism>
<evidence type="ECO:0000256" key="7">
    <source>
        <dbReference type="SAM" id="MobiDB-lite"/>
    </source>
</evidence>
<dbReference type="SUPFAM" id="SSF117281">
    <property type="entry name" value="Kelch motif"/>
    <property type="match status" value="1"/>
</dbReference>
<evidence type="ECO:0000259" key="8">
    <source>
        <dbReference type="Pfam" id="PF00082"/>
    </source>
</evidence>
<feature type="active site" description="Charge relay system" evidence="5 6">
    <location>
        <position position="196"/>
    </location>
</feature>
<evidence type="ECO:0000256" key="5">
    <source>
        <dbReference type="PIRSR" id="PIRSR615500-1"/>
    </source>
</evidence>
<comment type="similarity">
    <text evidence="1 6">Belongs to the peptidase S8 family.</text>
</comment>
<dbReference type="PRINTS" id="PR00723">
    <property type="entry name" value="SUBTILISIN"/>
</dbReference>
<proteinExistence type="inferred from homology"/>
<dbReference type="Proteomes" id="UP000275865">
    <property type="component" value="Unassembled WGS sequence"/>
</dbReference>
<evidence type="ECO:0000256" key="6">
    <source>
        <dbReference type="PROSITE-ProRule" id="PRU01240"/>
    </source>
</evidence>
<keyword evidence="2 6" id="KW-0645">Protease</keyword>
<dbReference type="InterPro" id="IPR015500">
    <property type="entry name" value="Peptidase_S8_subtilisin-rel"/>
</dbReference>
<name>A0A3A9Y3E9_9ACTN</name>
<feature type="compositionally biased region" description="Low complexity" evidence="7">
    <location>
        <begin position="1009"/>
        <end position="1019"/>
    </location>
</feature>
<dbReference type="InterPro" id="IPR015915">
    <property type="entry name" value="Kelch-typ_b-propeller"/>
</dbReference>
<dbReference type="PANTHER" id="PTHR43399:SF4">
    <property type="entry name" value="CELL WALL-ASSOCIATED PROTEASE"/>
    <property type="match status" value="1"/>
</dbReference>
<dbReference type="GO" id="GO:0004252">
    <property type="term" value="F:serine-type endopeptidase activity"/>
    <property type="evidence" value="ECO:0007669"/>
    <property type="project" value="UniProtKB-UniRule"/>
</dbReference>
<accession>A0A3A9Y3E9</accession>
<dbReference type="InterPro" id="IPR036852">
    <property type="entry name" value="Peptidase_S8/S53_dom_sf"/>
</dbReference>
<dbReference type="PANTHER" id="PTHR43399">
    <property type="entry name" value="SUBTILISIN-RELATED"/>
    <property type="match status" value="1"/>
</dbReference>
<dbReference type="SUPFAM" id="SSF52743">
    <property type="entry name" value="Subtilisin-like"/>
    <property type="match status" value="1"/>
</dbReference>
<dbReference type="InterPro" id="IPR036302">
    <property type="entry name" value="Pyosin/cloacin_T_dom_sf"/>
</dbReference>
<dbReference type="SMART" id="SM00612">
    <property type="entry name" value="Kelch"/>
    <property type="match status" value="4"/>
</dbReference>
<dbReference type="GO" id="GO:0006508">
    <property type="term" value="P:proteolysis"/>
    <property type="evidence" value="ECO:0007669"/>
    <property type="project" value="UniProtKB-KW"/>
</dbReference>
<dbReference type="PROSITE" id="PS51892">
    <property type="entry name" value="SUBTILASE"/>
    <property type="match status" value="1"/>
</dbReference>
<reference evidence="9 10" key="1">
    <citation type="submission" date="2018-09" db="EMBL/GenBank/DDBJ databases">
        <title>Micromonospora sp. nov. MS1-9, isolated from a root of Musa sp.</title>
        <authorList>
            <person name="Kuncharoen N."/>
            <person name="Kudo T."/>
            <person name="Ohkuma M."/>
            <person name="Yuki M."/>
            <person name="Tanasupawat S."/>
        </authorList>
    </citation>
    <scope>NUCLEOTIDE SEQUENCE [LARGE SCALE GENOMIC DNA]</scope>
    <source>
        <strain evidence="9 10">MS1-9</strain>
    </source>
</reference>
<dbReference type="Gene3D" id="2.60.40.1120">
    <property type="entry name" value="Carboxypeptidase-like, regulatory domain"/>
    <property type="match status" value="3"/>
</dbReference>
<dbReference type="Pfam" id="PF00082">
    <property type="entry name" value="Peptidase_S8"/>
    <property type="match status" value="1"/>
</dbReference>
<comment type="caution">
    <text evidence="9">The sequence shown here is derived from an EMBL/GenBank/DDBJ whole genome shotgun (WGS) entry which is preliminary data.</text>
</comment>
<dbReference type="EMBL" id="RAZT01000008">
    <property type="protein sequence ID" value="RKN31183.1"/>
    <property type="molecule type" value="Genomic_DNA"/>
</dbReference>
<dbReference type="InterPro" id="IPR006652">
    <property type="entry name" value="Kelch_1"/>
</dbReference>
<dbReference type="Gene3D" id="3.40.50.200">
    <property type="entry name" value="Peptidase S8/S53 domain"/>
    <property type="match status" value="1"/>
</dbReference>
<dbReference type="Gene3D" id="2.60.120.260">
    <property type="entry name" value="Galactose-binding domain-like"/>
    <property type="match status" value="1"/>
</dbReference>
<dbReference type="RefSeq" id="WP_120689610.1">
    <property type="nucleotide sequence ID" value="NZ_RAZT01000008.1"/>
</dbReference>
<protein>
    <submittedName>
        <fullName evidence="9">Peptidase S8</fullName>
    </submittedName>
</protein>
<keyword evidence="4 6" id="KW-0720">Serine protease</keyword>
<dbReference type="Gene3D" id="2.120.10.80">
    <property type="entry name" value="Kelch-type beta propeller"/>
    <property type="match status" value="1"/>
</dbReference>
<gene>
    <name evidence="9" type="ORF">D7044_18265</name>
</gene>
<dbReference type="SUPFAM" id="SSF49464">
    <property type="entry name" value="Carboxypeptidase regulatory domain-like"/>
    <property type="match status" value="3"/>
</dbReference>
<evidence type="ECO:0000313" key="10">
    <source>
        <dbReference type="Proteomes" id="UP000275865"/>
    </source>
</evidence>
<evidence type="ECO:0000256" key="2">
    <source>
        <dbReference type="ARBA" id="ARBA00022670"/>
    </source>
</evidence>
<dbReference type="InterPro" id="IPR023828">
    <property type="entry name" value="Peptidase_S8_Ser-AS"/>
</dbReference>
<dbReference type="SUPFAM" id="SSF69369">
    <property type="entry name" value="Cloacin translocation domain"/>
    <property type="match status" value="1"/>
</dbReference>
<dbReference type="Pfam" id="PF24681">
    <property type="entry name" value="Kelch_KLHDC2_KLHL20_DRC7"/>
    <property type="match status" value="1"/>
</dbReference>
<feature type="active site" description="Charge relay system" evidence="5 6">
    <location>
        <position position="245"/>
    </location>
</feature>
<feature type="domain" description="Peptidase S8/S53" evidence="8">
    <location>
        <begin position="187"/>
        <end position="441"/>
    </location>
</feature>
<dbReference type="InterPro" id="IPR051048">
    <property type="entry name" value="Peptidase_S8/S53_subtilisin"/>
</dbReference>
<keyword evidence="3 6" id="KW-0378">Hydrolase</keyword>
<evidence type="ECO:0000256" key="1">
    <source>
        <dbReference type="ARBA" id="ARBA00011073"/>
    </source>
</evidence>
<feature type="region of interest" description="Disordered" evidence="7">
    <location>
        <begin position="967"/>
        <end position="1019"/>
    </location>
</feature>
<dbReference type="PROSITE" id="PS00138">
    <property type="entry name" value="SUBTILASE_SER"/>
    <property type="match status" value="1"/>
</dbReference>
<sequence length="1477" mass="154010">MSAARAARRARWSQLVGLVAALGLVAGVMTVADGAGRPAVAAPEKIQPELRASMKTLPAQPFWVRLDARADLSAASAVKDWNERGTAVVDALRKTAEKSQADVVRRLKAEGVEYHTFYASNTVYVAQGTLDLAEALAEETEVSAIQVHRTYELPEPLQAQQVADVDSVEWGVHAIGADRVWADGTRGEGIVVGSIDSGVQFDHPALVKSYRGNLGEAGFSHDHNWYDPAQVCGSPSLAPCDNNDHGTHTMGTMVGDGGPGNHIGVAPGARWIAAKGCEERSCSDFALLASAEWMLAPTDLTGQNPRADLRPHIVNNSWGTDNGAASDPWFADVVADWRAAGIFPMFSNGNAGENGCDTSGTPGDYASTYSAGAFDVNGKIGYFSSRGPGANGITKPNIAAPGVDVRSSVPGGGYGVLSGTSMASPHVAGAIALLWSAAPNLIGDIDETTTVFDQVAVDVNDTTCGGTPSNNNVWGQGKLDAYAAIAEAPRGETGRLTGTVTDAETGEPISGAEVRISGSIHRTVTTGADGGYAATLSAGEYDVTAGAYGYGDGTASVTVSADATATRDVRLQRSAEVKVSGTVTDDSGHGWPLYARISAPGLPVGPWFTNPRTGRYDLTLPADSTYHLSVTPLYPGYRTSAIDVPVGEGAVVQDVRAEIDETACLAPGYAYPLRAEFEGWTDPAKRAGWTVENNLGSGPAWQFDTPGGLDNVTGGTAGFASANSWHNDLAAEDTYLVSPVVDLSEQSAPQLAFKTLYLGEAGTARVGIELSVDGGSTWTSVWEKGIENAAGLLSVPLPQAAGQARTRLRFHYAGSGIALWQVDDVSVGTCVPTSGGLVTGVVRDDNTGAPVNGAKLVDKASRSELAASAATPLDPNLPDGFYWLFASQPKPTFTVSYPRYATGEARVAVSPDRVTTKDWRLRAGHLKVGGTKLDVTTRLGKSATRTLTLTNDGTTPVHVKLGEQVVTPTGPAGQRVAEQPGAPLRRVKVDPPRTGPLPKTPAGQPVQPAEPATPEEATPAVGPWTRIANYPTRILYNAAGYHAGKLYSVGGSTTAFLEGMTRAGYVYDPVALTWSPIADSPEAVANGAGVFLDDRMYLVGGTSMQGTVLKTVYVYDPADDSWGRAADLPQPVSDAAIATLDGRLYVVGGCGESCPAHAATVYRYDPSRDSWTRLADYPIGVNAPGCAGVAGRVVCAGGYDGDNVVASTFLFDPATGAWKRGADAPYAVFTMGASGAYDKLQLFSGLQDGSTLTNEAIEYDPVSDSWGHLPNVNLPTSDAATACGVYRVGGSVGLWNPQLSAEMLPGYDYCGGTADVPWLSVDRREFDVAPGRSVRVTVRVDGDEVTQPGKQAARLVVLTDSPYPAGDVAVTGHFEAPPNWATLRGTVTDAGTGHPVAGATVTVCGEHRAAPADRPGQPGCGPVSYTAVTDADGRYELRLAKNQQVQVTVVAPGYQPATTVTTIRGAKNTVNVALRTG</sequence>
<dbReference type="InterPro" id="IPR000209">
    <property type="entry name" value="Peptidase_S8/S53_dom"/>
</dbReference>
<dbReference type="InterPro" id="IPR008969">
    <property type="entry name" value="CarboxyPept-like_regulatory"/>
</dbReference>
<evidence type="ECO:0000256" key="3">
    <source>
        <dbReference type="ARBA" id="ARBA00022801"/>
    </source>
</evidence>
<dbReference type="Pfam" id="PF13620">
    <property type="entry name" value="CarboxypepD_reg"/>
    <property type="match status" value="2"/>
</dbReference>